<organism evidence="1 2">
    <name type="scientific">Candidatus Argoarchaeum ethanivorans</name>
    <dbReference type="NCBI Taxonomy" id="2608793"/>
    <lineage>
        <taxon>Archaea</taxon>
        <taxon>Methanobacteriati</taxon>
        <taxon>Methanobacteriota</taxon>
        <taxon>Stenosarchaea group</taxon>
        <taxon>Methanomicrobia</taxon>
        <taxon>Methanosarcinales</taxon>
        <taxon>Methanosarcinales incertae sedis</taxon>
        <taxon>GOM Arc I cluster</taxon>
        <taxon>Candidatus Argoarchaeum</taxon>
    </lineage>
</organism>
<evidence type="ECO:0000313" key="2">
    <source>
        <dbReference type="Proteomes" id="UP000291831"/>
    </source>
</evidence>
<gene>
    <name evidence="1" type="ORF">AEth_01304</name>
</gene>
<dbReference type="AlphaFoldDB" id="A0A8B3S258"/>
<name>A0A8B3S258_9EURY</name>
<dbReference type="EMBL" id="RPGO01000029">
    <property type="protein sequence ID" value="RZB29336.1"/>
    <property type="molecule type" value="Genomic_DNA"/>
</dbReference>
<proteinExistence type="predicted"/>
<dbReference type="Proteomes" id="UP000291831">
    <property type="component" value="Unassembled WGS sequence"/>
</dbReference>
<reference evidence="2" key="1">
    <citation type="submission" date="2019-01" db="EMBL/GenBank/DDBJ databases">
        <title>Anaerobic oxidation of ethane by archaea from a marine hydrocarbon seep.</title>
        <authorList>
            <person name="Musat F."/>
        </authorList>
    </citation>
    <scope>NUCLEOTIDE SEQUENCE [LARGE SCALE GENOMIC DNA]</scope>
</reference>
<accession>A0A8B3S258</accession>
<comment type="caution">
    <text evidence="1">The sequence shown here is derived from an EMBL/GenBank/DDBJ whole genome shotgun (WGS) entry which is preliminary data.</text>
</comment>
<sequence>MLEDIEEKTWTWDDFFNVQGIINATMFSCLDCFAIKN</sequence>
<protein>
    <submittedName>
        <fullName evidence="1">Uncharacterized protein</fullName>
    </submittedName>
</protein>
<evidence type="ECO:0000313" key="1">
    <source>
        <dbReference type="EMBL" id="RZB29336.1"/>
    </source>
</evidence>